<protein>
    <submittedName>
        <fullName evidence="1">Uncharacterized protein</fullName>
    </submittedName>
</protein>
<evidence type="ECO:0000313" key="1">
    <source>
        <dbReference type="EMBL" id="OKH14843.1"/>
    </source>
</evidence>
<reference evidence="1 2" key="1">
    <citation type="submission" date="2016-11" db="EMBL/GenBank/DDBJ databases">
        <title>Draft Genome Sequences of Nine Cyanobacterial Strains from Diverse Habitats.</title>
        <authorList>
            <person name="Zhu T."/>
            <person name="Hou S."/>
            <person name="Lu X."/>
            <person name="Hess W.R."/>
        </authorList>
    </citation>
    <scope>NUCLEOTIDE SEQUENCE [LARGE SCALE GENOMIC DNA]</scope>
    <source>
        <strain evidence="1 2">NIES-592</strain>
    </source>
</reference>
<proteinExistence type="predicted"/>
<keyword evidence="2" id="KW-1185">Reference proteome</keyword>
<organism evidence="1 2">
    <name type="scientific">Fischerella major NIES-592</name>
    <dbReference type="NCBI Taxonomy" id="210994"/>
    <lineage>
        <taxon>Bacteria</taxon>
        <taxon>Bacillati</taxon>
        <taxon>Cyanobacteriota</taxon>
        <taxon>Cyanophyceae</taxon>
        <taxon>Nostocales</taxon>
        <taxon>Hapalosiphonaceae</taxon>
        <taxon>Fischerella</taxon>
    </lineage>
</organism>
<dbReference type="EMBL" id="MRCA01000003">
    <property type="protein sequence ID" value="OKH14843.1"/>
    <property type="molecule type" value="Genomic_DNA"/>
</dbReference>
<dbReference type="Proteomes" id="UP000186391">
    <property type="component" value="Unassembled WGS sequence"/>
</dbReference>
<evidence type="ECO:0000313" key="2">
    <source>
        <dbReference type="Proteomes" id="UP000186391"/>
    </source>
</evidence>
<dbReference type="RefSeq" id="WP_073555439.1">
    <property type="nucleotide sequence ID" value="NZ_MRCA01000003.1"/>
</dbReference>
<name>A0A1U7H1I6_9CYAN</name>
<dbReference type="AlphaFoldDB" id="A0A1U7H1I6"/>
<accession>A0A1U7H1I6</accession>
<gene>
    <name evidence="1" type="ORF">NIES592_08170</name>
</gene>
<comment type="caution">
    <text evidence="1">The sequence shown here is derived from an EMBL/GenBank/DDBJ whole genome shotgun (WGS) entry which is preliminary data.</text>
</comment>
<sequence length="175" mass="19747">MAGLKDILALSLRPDAAIRIAIGDLTIQLATENLEYKGKLIIHACSYASREEENECIKRITQLSFSPEEVPTNSILAWAKVKEIKTYTPQTFAIDAKLHGYGADLNQFLAIEGWQGKTVYGYVLEEHHYLNLPIMGVGSEYQHGDWWQAETPFEILCFKRCFDAESVNISETVGY</sequence>